<dbReference type="AlphaFoldDB" id="A0A9P1ISM5"/>
<evidence type="ECO:0000313" key="2">
    <source>
        <dbReference type="Proteomes" id="UP001152747"/>
    </source>
</evidence>
<name>A0A9P1ISM5_9PELO</name>
<proteinExistence type="predicted"/>
<organism evidence="1 2">
    <name type="scientific">Caenorhabditis angaria</name>
    <dbReference type="NCBI Taxonomy" id="860376"/>
    <lineage>
        <taxon>Eukaryota</taxon>
        <taxon>Metazoa</taxon>
        <taxon>Ecdysozoa</taxon>
        <taxon>Nematoda</taxon>
        <taxon>Chromadorea</taxon>
        <taxon>Rhabditida</taxon>
        <taxon>Rhabditina</taxon>
        <taxon>Rhabditomorpha</taxon>
        <taxon>Rhabditoidea</taxon>
        <taxon>Rhabditidae</taxon>
        <taxon>Peloderinae</taxon>
        <taxon>Caenorhabditis</taxon>
    </lineage>
</organism>
<evidence type="ECO:0008006" key="3">
    <source>
        <dbReference type="Google" id="ProtNLM"/>
    </source>
</evidence>
<comment type="caution">
    <text evidence="1">The sequence shown here is derived from an EMBL/GenBank/DDBJ whole genome shotgun (WGS) entry which is preliminary data.</text>
</comment>
<reference evidence="1" key="1">
    <citation type="submission" date="2022-11" db="EMBL/GenBank/DDBJ databases">
        <authorList>
            <person name="Kikuchi T."/>
        </authorList>
    </citation>
    <scope>NUCLEOTIDE SEQUENCE</scope>
    <source>
        <strain evidence="1">PS1010</strain>
    </source>
</reference>
<dbReference type="EMBL" id="CANHGI010000005">
    <property type="protein sequence ID" value="CAI5450411.1"/>
    <property type="molecule type" value="Genomic_DNA"/>
</dbReference>
<dbReference type="Proteomes" id="UP001152747">
    <property type="component" value="Unassembled WGS sequence"/>
</dbReference>
<evidence type="ECO:0000313" key="1">
    <source>
        <dbReference type="EMBL" id="CAI5450411.1"/>
    </source>
</evidence>
<protein>
    <recommendedName>
        <fullName evidence="3">F-box domain-containing protein</fullName>
    </recommendedName>
</protein>
<keyword evidence="2" id="KW-1185">Reference proteome</keyword>
<gene>
    <name evidence="1" type="ORF">CAMP_LOCUS13048</name>
</gene>
<sequence>MKGEPKQEPEKSSNPFQKLPYEMNEMILKNVDPISMLNFGKTSKFCDGLAANFDDRLAQLSWDCHKNDDLTGQNAFMFDFESFPGRTYCLETRQAPNKKGTSFLQYIKKALQYLTILSFEQEAEANSETLVIFRRYNSSTKTIELSGYFFDLMEKHHNSITNLSLDSYGYNSKKIIDNVQFYESRFPRSLKNFCFSGDILHIRKFYSFHCIQVVAETRLTMNEFEISDFKLSSILDICKEFLNFWKDGDFPENVGQVGILRKLDDFISMTLLQNDWIVRKYGAPRMFEIIETNLIEVVGRALITYENVKYMLIVTISN</sequence>
<accession>A0A9P1ISM5</accession>